<evidence type="ECO:0000256" key="2">
    <source>
        <dbReference type="PROSITE-ProRule" id="PRU00169"/>
    </source>
</evidence>
<gene>
    <name evidence="4" type="ORF">PTD2_04101</name>
</gene>
<dbReference type="Pfam" id="PF00072">
    <property type="entry name" value="Response_reg"/>
    <property type="match status" value="1"/>
</dbReference>
<dbReference type="AlphaFoldDB" id="A4C591"/>
<evidence type="ECO:0000313" key="4">
    <source>
        <dbReference type="EMBL" id="EAR30723.1"/>
    </source>
</evidence>
<dbReference type="SMART" id="SM00448">
    <property type="entry name" value="REC"/>
    <property type="match status" value="1"/>
</dbReference>
<evidence type="ECO:0000313" key="5">
    <source>
        <dbReference type="Proteomes" id="UP000006201"/>
    </source>
</evidence>
<keyword evidence="5" id="KW-1185">Reference proteome</keyword>
<proteinExistence type="predicted"/>
<dbReference type="PANTHER" id="PTHR44591">
    <property type="entry name" value="STRESS RESPONSE REGULATOR PROTEIN 1"/>
    <property type="match status" value="1"/>
</dbReference>
<dbReference type="InterPro" id="IPR001789">
    <property type="entry name" value="Sig_transdc_resp-reg_receiver"/>
</dbReference>
<dbReference type="Proteomes" id="UP000006201">
    <property type="component" value="Unassembled WGS sequence"/>
</dbReference>
<evidence type="ECO:0000259" key="3">
    <source>
        <dbReference type="PROSITE" id="PS50110"/>
    </source>
</evidence>
<dbReference type="EMBL" id="AAOH01000001">
    <property type="protein sequence ID" value="EAR30723.1"/>
    <property type="molecule type" value="Genomic_DNA"/>
</dbReference>
<protein>
    <submittedName>
        <fullName evidence="4">Putative DNA-binding response regulator</fullName>
    </submittedName>
</protein>
<dbReference type="GO" id="GO:0043565">
    <property type="term" value="F:sequence-specific DNA binding"/>
    <property type="evidence" value="ECO:0007669"/>
    <property type="project" value="InterPro"/>
</dbReference>
<reference evidence="4 5" key="1">
    <citation type="submission" date="2006-02" db="EMBL/GenBank/DDBJ databases">
        <authorList>
            <person name="Moran M.A."/>
            <person name="Kjelleberg S."/>
            <person name="Egan S."/>
            <person name="Saunders N."/>
            <person name="Thomas T."/>
            <person name="Ferriera S."/>
            <person name="Johnson J."/>
            <person name="Kravitz S."/>
            <person name="Halpern A."/>
            <person name="Remington K."/>
            <person name="Beeson K."/>
            <person name="Tran B."/>
            <person name="Rogers Y.-H."/>
            <person name="Friedman R."/>
            <person name="Venter J.C."/>
        </authorList>
    </citation>
    <scope>NUCLEOTIDE SEQUENCE [LARGE SCALE GENOMIC DNA]</scope>
    <source>
        <strain evidence="4 5">D2</strain>
    </source>
</reference>
<keyword evidence="1 2" id="KW-0597">Phosphoprotein</keyword>
<comment type="caution">
    <text evidence="4">The sequence shown here is derived from an EMBL/GenBank/DDBJ whole genome shotgun (WGS) entry which is preliminary data.</text>
</comment>
<evidence type="ECO:0000256" key="1">
    <source>
        <dbReference type="ARBA" id="ARBA00022553"/>
    </source>
</evidence>
<dbReference type="Gene3D" id="1.10.10.60">
    <property type="entry name" value="Homeodomain-like"/>
    <property type="match status" value="1"/>
</dbReference>
<dbReference type="eggNOG" id="COG4567">
    <property type="taxonomic scope" value="Bacteria"/>
</dbReference>
<dbReference type="InterPro" id="IPR002197">
    <property type="entry name" value="HTH_Fis"/>
</dbReference>
<feature type="domain" description="Response regulatory" evidence="3">
    <location>
        <begin position="7"/>
        <end position="121"/>
    </location>
</feature>
<name>A4C591_9GAMM</name>
<dbReference type="PRINTS" id="PR01590">
    <property type="entry name" value="HTHFIS"/>
</dbReference>
<dbReference type="InterPro" id="IPR011006">
    <property type="entry name" value="CheY-like_superfamily"/>
</dbReference>
<dbReference type="PROSITE" id="PS50110">
    <property type="entry name" value="RESPONSE_REGULATORY"/>
    <property type="match status" value="1"/>
</dbReference>
<dbReference type="PANTHER" id="PTHR44591:SF3">
    <property type="entry name" value="RESPONSE REGULATORY DOMAIN-CONTAINING PROTEIN"/>
    <property type="match status" value="1"/>
</dbReference>
<dbReference type="Gene3D" id="3.40.50.2300">
    <property type="match status" value="1"/>
</dbReference>
<dbReference type="InterPro" id="IPR050595">
    <property type="entry name" value="Bact_response_regulator"/>
</dbReference>
<keyword evidence="4" id="KW-0238">DNA-binding</keyword>
<dbReference type="SUPFAM" id="SSF52172">
    <property type="entry name" value="CheY-like"/>
    <property type="match status" value="1"/>
</dbReference>
<accession>A4C591</accession>
<dbReference type="Pfam" id="PF02954">
    <property type="entry name" value="HTH_8"/>
    <property type="match status" value="1"/>
</dbReference>
<sequence>MSGAQMRLLIIEDDVAYATVLARRLSQHGFSCELVNHSCDALSKAQQFNPSHVLLDMKLNNDNGLHLIKPLRAAYPSCHMVLLTGFASIATAVEAMRFGANDYLAKPADTLTILKALTGDKAECTIEEAPMSAERLEWEHIQQTLNANNGNVSATARQLDMHRRTLQRKLQKKPVQR</sequence>
<dbReference type="GO" id="GO:0000160">
    <property type="term" value="P:phosphorelay signal transduction system"/>
    <property type="evidence" value="ECO:0007669"/>
    <property type="project" value="InterPro"/>
</dbReference>
<organism evidence="4 5">
    <name type="scientific">Pseudoalteromonas tunicata D2</name>
    <dbReference type="NCBI Taxonomy" id="87626"/>
    <lineage>
        <taxon>Bacteria</taxon>
        <taxon>Pseudomonadati</taxon>
        <taxon>Pseudomonadota</taxon>
        <taxon>Gammaproteobacteria</taxon>
        <taxon>Alteromonadales</taxon>
        <taxon>Pseudoalteromonadaceae</taxon>
        <taxon>Pseudoalteromonas</taxon>
    </lineage>
</organism>
<feature type="modified residue" description="4-aspartylphosphate" evidence="2">
    <location>
        <position position="56"/>
    </location>
</feature>
<dbReference type="STRING" id="87626.PTD2_04101"/>
<dbReference type="HOGENOM" id="CLU_000445_69_6_6"/>
<dbReference type="CDD" id="cd17563">
    <property type="entry name" value="REC_RegA-like"/>
    <property type="match status" value="1"/>
</dbReference>